<keyword evidence="2" id="KW-0325">Glycoprotein</keyword>
<reference evidence="3 4" key="1">
    <citation type="submission" date="2017-09" db="EMBL/GenBank/DDBJ databases">
        <title>Comparative genomics of rhizobia isolated from Phaseolus vulgaris in China.</title>
        <authorList>
            <person name="Tong W."/>
        </authorList>
    </citation>
    <scope>NUCLEOTIDE SEQUENCE [LARGE SCALE GENOMIC DNA]</scope>
    <source>
        <strain evidence="3 4">PCH1</strain>
    </source>
</reference>
<dbReference type="SUPFAM" id="SSF51126">
    <property type="entry name" value="Pectin lyase-like"/>
    <property type="match status" value="1"/>
</dbReference>
<evidence type="ECO:0000313" key="3">
    <source>
        <dbReference type="EMBL" id="PDT46704.1"/>
    </source>
</evidence>
<protein>
    <submittedName>
        <fullName evidence="3">Pectate lyase</fullName>
    </submittedName>
</protein>
<evidence type="ECO:0000313" key="4">
    <source>
        <dbReference type="Proteomes" id="UP000220353"/>
    </source>
</evidence>
<keyword evidence="3" id="KW-0456">Lyase</keyword>
<dbReference type="GO" id="GO:0016829">
    <property type="term" value="F:lyase activity"/>
    <property type="evidence" value="ECO:0007669"/>
    <property type="project" value="UniProtKB-KW"/>
</dbReference>
<dbReference type="InterPro" id="IPR052063">
    <property type="entry name" value="Polysaccharide_Lyase_1"/>
</dbReference>
<accession>A0A2A6LVW4</accession>
<dbReference type="GO" id="GO:0046872">
    <property type="term" value="F:metal ion binding"/>
    <property type="evidence" value="ECO:0007669"/>
    <property type="project" value="UniProtKB-KW"/>
</dbReference>
<dbReference type="PANTHER" id="PTHR42970:SF1">
    <property type="entry name" value="PECTATE LYASE C-RELATED"/>
    <property type="match status" value="1"/>
</dbReference>
<organism evidence="3 4">
    <name type="scientific">Rhizobium fredii</name>
    <name type="common">Sinorhizobium fredii</name>
    <dbReference type="NCBI Taxonomy" id="380"/>
    <lineage>
        <taxon>Bacteria</taxon>
        <taxon>Pseudomonadati</taxon>
        <taxon>Pseudomonadota</taxon>
        <taxon>Alphaproteobacteria</taxon>
        <taxon>Hyphomicrobiales</taxon>
        <taxon>Rhizobiaceae</taxon>
        <taxon>Sinorhizobium/Ensifer group</taxon>
        <taxon>Sinorhizobium</taxon>
    </lineage>
</organism>
<dbReference type="InterPro" id="IPR011050">
    <property type="entry name" value="Pectin_lyase_fold/virulence"/>
</dbReference>
<dbReference type="InterPro" id="IPR012334">
    <property type="entry name" value="Pectin_lyas_fold"/>
</dbReference>
<evidence type="ECO:0000256" key="1">
    <source>
        <dbReference type="ARBA" id="ARBA00022723"/>
    </source>
</evidence>
<dbReference type="RefSeq" id="WP_097587198.1">
    <property type="nucleotide sequence ID" value="NZ_NWTC01000012.1"/>
</dbReference>
<name>A0A2A6LVW4_RHIFR</name>
<dbReference type="PANTHER" id="PTHR42970">
    <property type="entry name" value="PECTATE LYASE C-RELATED"/>
    <property type="match status" value="1"/>
</dbReference>
<dbReference type="EMBL" id="NWTC01000012">
    <property type="protein sequence ID" value="PDT46704.1"/>
    <property type="molecule type" value="Genomic_DNA"/>
</dbReference>
<comment type="caution">
    <text evidence="3">The sequence shown here is derived from an EMBL/GenBank/DDBJ whole genome shotgun (WGS) entry which is preliminary data.</text>
</comment>
<sequence length="492" mass="53689">MTKITQARVVNAFVSRVAHSLMLAGLLFGSWSGSLREAHAATEVREPLSPKLPDGRQRAFPTAEGFGAGSVGGRGGEVIYVVNTNDTGPGSLRDCIEASGPRVCIFRTGGTITLREEPLVVRNPFLTIAGETAPGGGIAIRNSETQILPSIEILTNDVIIRHIRLRPGPHVREACCSGGLGMYSEAAKNIMLDHISASWGSDETIDSEDASNFTWQWGITSEPLVEGGPGKENRARNMLFTKGGNVSVHHSLFAFGKFRNPQIKMKIPGAVADVVNNVFFSPVWQYVVSFGDEWAHIHANVIGNYKIAGKKLRNDHLVHLFIESGLGHSIYVKDNYDEPYRTEPTQDDSFVLAEDQRRFIVPAPFDVPTIRTSSPMAAYEQVLANAGATKPERDGVDRRIIEDIKSGSGRLLKKDPRDVGGWPDLAVGTPYPDDDMDGISGDWEVKNGIDPTNTNDGQQDMDDDGWTNLEEFLHFMAGDPEGGNVQLLPDQE</sequence>
<dbReference type="AlphaFoldDB" id="A0A2A6LVW4"/>
<evidence type="ECO:0000256" key="2">
    <source>
        <dbReference type="ARBA" id="ARBA00023180"/>
    </source>
</evidence>
<dbReference type="Proteomes" id="UP000220353">
    <property type="component" value="Unassembled WGS sequence"/>
</dbReference>
<gene>
    <name evidence="3" type="ORF">CO661_17590</name>
</gene>
<dbReference type="Gene3D" id="2.160.20.10">
    <property type="entry name" value="Single-stranded right-handed beta-helix, Pectin lyase-like"/>
    <property type="match status" value="1"/>
</dbReference>
<keyword evidence="1" id="KW-0479">Metal-binding</keyword>
<proteinExistence type="predicted"/>